<protein>
    <submittedName>
        <fullName evidence="1">Uncharacterized protein</fullName>
    </submittedName>
</protein>
<dbReference type="AlphaFoldDB" id="B7FFX5"/>
<dbReference type="EMBL" id="BT050903">
    <property type="protein sequence ID" value="ACJ83571.1"/>
    <property type="molecule type" value="mRNA"/>
</dbReference>
<organism evidence="1">
    <name type="scientific">Medicago truncatula</name>
    <name type="common">Barrel medic</name>
    <name type="synonym">Medicago tribuloides</name>
    <dbReference type="NCBI Taxonomy" id="3880"/>
    <lineage>
        <taxon>Eukaryota</taxon>
        <taxon>Viridiplantae</taxon>
        <taxon>Streptophyta</taxon>
        <taxon>Embryophyta</taxon>
        <taxon>Tracheophyta</taxon>
        <taxon>Spermatophyta</taxon>
        <taxon>Magnoliopsida</taxon>
        <taxon>eudicotyledons</taxon>
        <taxon>Gunneridae</taxon>
        <taxon>Pentapetalae</taxon>
        <taxon>rosids</taxon>
        <taxon>fabids</taxon>
        <taxon>Fabales</taxon>
        <taxon>Fabaceae</taxon>
        <taxon>Papilionoideae</taxon>
        <taxon>50 kb inversion clade</taxon>
        <taxon>NPAAA clade</taxon>
        <taxon>Hologalegina</taxon>
        <taxon>IRL clade</taxon>
        <taxon>Trifolieae</taxon>
        <taxon>Medicago</taxon>
    </lineage>
</organism>
<evidence type="ECO:0000313" key="1">
    <source>
        <dbReference type="EMBL" id="ACJ83571.1"/>
    </source>
</evidence>
<proteinExistence type="evidence at transcript level"/>
<sequence>MDFIGVVTKYIAQLFLKILSRSYCLGWQKA</sequence>
<reference evidence="1" key="1">
    <citation type="submission" date="2008-12" db="EMBL/GenBank/DDBJ databases">
        <title>Medicago truncatula full length cdna cloning project.</title>
        <authorList>
            <person name="Moskal W."/>
            <person name="Chan A."/>
            <person name="Cheung F."/>
            <person name="Xiao Y."/>
            <person name="Town C.D."/>
        </authorList>
    </citation>
    <scope>NUCLEOTIDE SEQUENCE</scope>
</reference>
<name>B7FFX5_MEDTR</name>
<accession>B7FFX5</accession>